<dbReference type="EC" id="2.4.1.17" evidence="5"/>
<name>A0A6A4VWX1_AMPAM</name>
<proteinExistence type="inferred from homology"/>
<dbReference type="Gene3D" id="3.40.50.2000">
    <property type="entry name" value="Glycogen Phosphorylase B"/>
    <property type="match status" value="2"/>
</dbReference>
<dbReference type="PANTHER" id="PTHR48043">
    <property type="entry name" value="EG:EG0003.4 PROTEIN-RELATED"/>
    <property type="match status" value="1"/>
</dbReference>
<evidence type="ECO:0000256" key="4">
    <source>
        <dbReference type="RuleBase" id="RU003718"/>
    </source>
</evidence>
<organism evidence="6 7">
    <name type="scientific">Amphibalanus amphitrite</name>
    <name type="common">Striped barnacle</name>
    <name type="synonym">Balanus amphitrite</name>
    <dbReference type="NCBI Taxonomy" id="1232801"/>
    <lineage>
        <taxon>Eukaryota</taxon>
        <taxon>Metazoa</taxon>
        <taxon>Ecdysozoa</taxon>
        <taxon>Arthropoda</taxon>
        <taxon>Crustacea</taxon>
        <taxon>Multicrustacea</taxon>
        <taxon>Cirripedia</taxon>
        <taxon>Thoracica</taxon>
        <taxon>Thoracicalcarea</taxon>
        <taxon>Balanomorpha</taxon>
        <taxon>Balanoidea</taxon>
        <taxon>Balanidae</taxon>
        <taxon>Amphibalaninae</taxon>
        <taxon>Amphibalanus</taxon>
    </lineage>
</organism>
<dbReference type="InterPro" id="IPR035595">
    <property type="entry name" value="UDP_glycos_trans_CS"/>
</dbReference>
<sequence>MGRAAAAALLCWWWCALVADGARVLMLLPTSARSQKAPFLALGAALTGRGHRVVFFNAFRPSVPVPGVEEVVPERLAQQFAEENFPNMFRINSEGLQAGWRQYRALLADGPRAALNSSELHHLLRQRFDVVILGIFGYPFYFVPHVLNAPFILLSPVSYVPFLTSPLGSPTLPALNPSIPFTAGTDRMSFTQRVKNVIGTVWMDTLIRTVYATYSDRLVAEEFGDGVMPRALDIERNASLVLLNSNPAMDYHKPLLPNVIEVGGLHCTAPNDLPAEVAAFLGDSEFVLFSLGSMVRPQDMSPEQKAAILAALGSMPYKVLLKWDTTIRTGLPVNILPSKWLPQQDILGNSKCRLFISHGGFASVVESVCHGVPMVVLPVSSDQQCNAARAARLGIAEVLTWDALSAETLGAAVAAALSGGPRAAVLHRQRLLREQPMPPLQLAVHWVEHVIRHGGAPHLRSVGAELNFFQYYSLDVLAFLLAVLLLALKLLVVVVRWMLRCCCGWIRTQHINGANAGQDKNKDD</sequence>
<keyword evidence="5" id="KW-0472">Membrane</keyword>
<feature type="signal peptide" evidence="5">
    <location>
        <begin position="1"/>
        <end position="21"/>
    </location>
</feature>
<evidence type="ECO:0000256" key="2">
    <source>
        <dbReference type="ARBA" id="ARBA00022676"/>
    </source>
</evidence>
<dbReference type="GO" id="GO:0015020">
    <property type="term" value="F:glucuronosyltransferase activity"/>
    <property type="evidence" value="ECO:0007669"/>
    <property type="project" value="UniProtKB-EC"/>
</dbReference>
<gene>
    <name evidence="6" type="primary">UGT1A5_1</name>
    <name evidence="6" type="ORF">FJT64_003921</name>
</gene>
<evidence type="ECO:0000256" key="3">
    <source>
        <dbReference type="ARBA" id="ARBA00022679"/>
    </source>
</evidence>
<comment type="similarity">
    <text evidence="1 4">Belongs to the UDP-glycosyltransferase family.</text>
</comment>
<dbReference type="GO" id="GO:0016020">
    <property type="term" value="C:membrane"/>
    <property type="evidence" value="ECO:0007669"/>
    <property type="project" value="UniProtKB-SubCell"/>
</dbReference>
<protein>
    <recommendedName>
        <fullName evidence="5">UDP-glucuronosyltransferase</fullName>
        <ecNumber evidence="5">2.4.1.17</ecNumber>
    </recommendedName>
</protein>
<comment type="subcellular location">
    <subcellularLocation>
        <location evidence="5">Membrane</location>
        <topology evidence="5">Single-pass membrane protein</topology>
    </subcellularLocation>
</comment>
<keyword evidence="2 4" id="KW-0328">Glycosyltransferase</keyword>
<evidence type="ECO:0000256" key="1">
    <source>
        <dbReference type="ARBA" id="ARBA00009995"/>
    </source>
</evidence>
<keyword evidence="3 4" id="KW-0808">Transferase</keyword>
<dbReference type="PROSITE" id="PS00375">
    <property type="entry name" value="UDPGT"/>
    <property type="match status" value="1"/>
</dbReference>
<evidence type="ECO:0000256" key="5">
    <source>
        <dbReference type="RuleBase" id="RU362059"/>
    </source>
</evidence>
<dbReference type="OrthoDB" id="5835829at2759"/>
<keyword evidence="7" id="KW-1185">Reference proteome</keyword>
<evidence type="ECO:0000313" key="7">
    <source>
        <dbReference type="Proteomes" id="UP000440578"/>
    </source>
</evidence>
<dbReference type="InterPro" id="IPR002213">
    <property type="entry name" value="UDP_glucos_trans"/>
</dbReference>
<dbReference type="FunFam" id="3.40.50.2000:FF:000021">
    <property type="entry name" value="UDP-glucuronosyltransferase"/>
    <property type="match status" value="1"/>
</dbReference>
<keyword evidence="5" id="KW-0732">Signal</keyword>
<dbReference type="PANTHER" id="PTHR48043:SF145">
    <property type="entry name" value="FI06409P-RELATED"/>
    <property type="match status" value="1"/>
</dbReference>
<comment type="caution">
    <text evidence="6">The sequence shown here is derived from an EMBL/GenBank/DDBJ whole genome shotgun (WGS) entry which is preliminary data.</text>
</comment>
<feature type="transmembrane region" description="Helical" evidence="5">
    <location>
        <begin position="476"/>
        <end position="499"/>
    </location>
</feature>
<dbReference type="CDD" id="cd03784">
    <property type="entry name" value="GT1_Gtf-like"/>
    <property type="match status" value="1"/>
</dbReference>
<dbReference type="Pfam" id="PF00201">
    <property type="entry name" value="UDPGT"/>
    <property type="match status" value="1"/>
</dbReference>
<reference evidence="6 7" key="1">
    <citation type="submission" date="2019-07" db="EMBL/GenBank/DDBJ databases">
        <title>Draft genome assembly of a fouling barnacle, Amphibalanus amphitrite (Darwin, 1854): The first reference genome for Thecostraca.</title>
        <authorList>
            <person name="Kim W."/>
        </authorList>
    </citation>
    <scope>NUCLEOTIDE SEQUENCE [LARGE SCALE GENOMIC DNA]</scope>
    <source>
        <strain evidence="6">SNU_AA5</strain>
        <tissue evidence="6">Soma without cirri and trophi</tissue>
    </source>
</reference>
<keyword evidence="5" id="KW-1133">Transmembrane helix</keyword>
<dbReference type="InterPro" id="IPR050271">
    <property type="entry name" value="UDP-glycosyltransferase"/>
</dbReference>
<dbReference type="EMBL" id="VIIS01001412">
    <property type="protein sequence ID" value="KAF0298715.1"/>
    <property type="molecule type" value="Genomic_DNA"/>
</dbReference>
<accession>A0A6A4VWX1</accession>
<feature type="chain" id="PRO_5025717706" description="UDP-glucuronosyltransferase" evidence="5">
    <location>
        <begin position="22"/>
        <end position="524"/>
    </location>
</feature>
<evidence type="ECO:0000313" key="6">
    <source>
        <dbReference type="EMBL" id="KAF0298715.1"/>
    </source>
</evidence>
<dbReference type="AlphaFoldDB" id="A0A6A4VWX1"/>
<keyword evidence="5" id="KW-0812">Transmembrane</keyword>
<dbReference type="Proteomes" id="UP000440578">
    <property type="component" value="Unassembled WGS sequence"/>
</dbReference>
<dbReference type="SUPFAM" id="SSF53756">
    <property type="entry name" value="UDP-Glycosyltransferase/glycogen phosphorylase"/>
    <property type="match status" value="1"/>
</dbReference>
<comment type="catalytic activity">
    <reaction evidence="5">
        <text>glucuronate acceptor + UDP-alpha-D-glucuronate = acceptor beta-D-glucuronoside + UDP + H(+)</text>
        <dbReference type="Rhea" id="RHEA:21032"/>
        <dbReference type="ChEBI" id="CHEBI:15378"/>
        <dbReference type="ChEBI" id="CHEBI:58052"/>
        <dbReference type="ChEBI" id="CHEBI:58223"/>
        <dbReference type="ChEBI" id="CHEBI:132367"/>
        <dbReference type="ChEBI" id="CHEBI:132368"/>
        <dbReference type="EC" id="2.4.1.17"/>
    </reaction>
</comment>